<dbReference type="InterPro" id="IPR036424">
    <property type="entry name" value="UPP_synth-like_sf"/>
</dbReference>
<keyword evidence="15" id="KW-1185">Reference proteome</keyword>
<dbReference type="EMBL" id="ML210310">
    <property type="protein sequence ID" value="TFK20146.1"/>
    <property type="molecule type" value="Genomic_DNA"/>
</dbReference>
<dbReference type="PANTHER" id="PTHR21528">
    <property type="entry name" value="DEHYDRODOLICHYL DIPHOSPHATE SYNTHASE COMPLEX SUBUNIT NUS1"/>
    <property type="match status" value="1"/>
</dbReference>
<organism evidence="14 15">
    <name type="scientific">Coprinopsis marcescibilis</name>
    <name type="common">Agaric fungus</name>
    <name type="synonym">Psathyrella marcescibilis</name>
    <dbReference type="NCBI Taxonomy" id="230819"/>
    <lineage>
        <taxon>Eukaryota</taxon>
        <taxon>Fungi</taxon>
        <taxon>Dikarya</taxon>
        <taxon>Basidiomycota</taxon>
        <taxon>Agaricomycotina</taxon>
        <taxon>Agaricomycetes</taxon>
        <taxon>Agaricomycetidae</taxon>
        <taxon>Agaricales</taxon>
        <taxon>Agaricineae</taxon>
        <taxon>Psathyrellaceae</taxon>
        <taxon>Coprinopsis</taxon>
    </lineage>
</organism>
<evidence type="ECO:0000256" key="2">
    <source>
        <dbReference type="ARBA" id="ARBA00004586"/>
    </source>
</evidence>
<reference evidence="14 15" key="1">
    <citation type="journal article" date="2019" name="Nat. Ecol. Evol.">
        <title>Megaphylogeny resolves global patterns of mushroom evolution.</title>
        <authorList>
            <person name="Varga T."/>
            <person name="Krizsan K."/>
            <person name="Foldi C."/>
            <person name="Dima B."/>
            <person name="Sanchez-Garcia M."/>
            <person name="Sanchez-Ramirez S."/>
            <person name="Szollosi G.J."/>
            <person name="Szarkandi J.G."/>
            <person name="Papp V."/>
            <person name="Albert L."/>
            <person name="Andreopoulos W."/>
            <person name="Angelini C."/>
            <person name="Antonin V."/>
            <person name="Barry K.W."/>
            <person name="Bougher N.L."/>
            <person name="Buchanan P."/>
            <person name="Buyck B."/>
            <person name="Bense V."/>
            <person name="Catcheside P."/>
            <person name="Chovatia M."/>
            <person name="Cooper J."/>
            <person name="Damon W."/>
            <person name="Desjardin D."/>
            <person name="Finy P."/>
            <person name="Geml J."/>
            <person name="Haridas S."/>
            <person name="Hughes K."/>
            <person name="Justo A."/>
            <person name="Karasinski D."/>
            <person name="Kautmanova I."/>
            <person name="Kiss B."/>
            <person name="Kocsube S."/>
            <person name="Kotiranta H."/>
            <person name="LaButti K.M."/>
            <person name="Lechner B.E."/>
            <person name="Liimatainen K."/>
            <person name="Lipzen A."/>
            <person name="Lukacs Z."/>
            <person name="Mihaltcheva S."/>
            <person name="Morgado L.N."/>
            <person name="Niskanen T."/>
            <person name="Noordeloos M.E."/>
            <person name="Ohm R.A."/>
            <person name="Ortiz-Santana B."/>
            <person name="Ovrebo C."/>
            <person name="Racz N."/>
            <person name="Riley R."/>
            <person name="Savchenko A."/>
            <person name="Shiryaev A."/>
            <person name="Soop K."/>
            <person name="Spirin V."/>
            <person name="Szebenyi C."/>
            <person name="Tomsovsky M."/>
            <person name="Tulloss R.E."/>
            <person name="Uehling J."/>
            <person name="Grigoriev I.V."/>
            <person name="Vagvolgyi C."/>
            <person name="Papp T."/>
            <person name="Martin F.M."/>
            <person name="Miettinen O."/>
            <person name="Hibbett D.S."/>
            <person name="Nagy L.G."/>
        </authorList>
    </citation>
    <scope>NUCLEOTIDE SEQUENCE [LARGE SCALE GENOMIC DNA]</scope>
    <source>
        <strain evidence="14 15">CBS 121175</strain>
    </source>
</reference>
<dbReference type="GO" id="GO:1904423">
    <property type="term" value="C:dehydrodolichyl diphosphate synthase complex"/>
    <property type="evidence" value="ECO:0007669"/>
    <property type="project" value="InterPro"/>
</dbReference>
<evidence type="ECO:0000313" key="14">
    <source>
        <dbReference type="EMBL" id="TFK20146.1"/>
    </source>
</evidence>
<evidence type="ECO:0000256" key="13">
    <source>
        <dbReference type="SAM" id="MobiDB-lite"/>
    </source>
</evidence>
<gene>
    <name evidence="14" type="ORF">FA15DRAFT_721470</name>
</gene>
<proteinExistence type="inferred from homology"/>
<evidence type="ECO:0000256" key="9">
    <source>
        <dbReference type="ARBA" id="ARBA00022842"/>
    </source>
</evidence>
<keyword evidence="7" id="KW-0812">Transmembrane</keyword>
<accession>A0A5C3KIX9</accession>
<dbReference type="GO" id="GO:0005789">
    <property type="term" value="C:endoplasmic reticulum membrane"/>
    <property type="evidence" value="ECO:0007669"/>
    <property type="project" value="UniProtKB-SubCell"/>
</dbReference>
<keyword evidence="6" id="KW-0808">Transferase</keyword>
<sequence>MVFPFNPYDRDIRCHLLEMSKDSTIDSDSSESEIEYRPLTPPPSDYSDSRPISPSQNTNPTIPLVKIVLSDSSNAKERPNRKSSLKRRTRGMEQGSTSASLTVCLMSHVASKSAIAAAASSLAKQHRFKQRKGKRTSSRTPFSLGVSEFEAMLEGEHGLSPPDFMIVHSFDAEDTHRRVPLELINFPPWHIRLTEIYQSRLGHIIGWPWKAPKSLCTAFPLDDISFREALDEFSGAEFRFGK</sequence>
<dbReference type="SUPFAM" id="SSF64005">
    <property type="entry name" value="Undecaprenyl diphosphate synthase"/>
    <property type="match status" value="1"/>
</dbReference>
<name>A0A5C3KIX9_COPMA</name>
<dbReference type="Proteomes" id="UP000307440">
    <property type="component" value="Unassembled WGS sequence"/>
</dbReference>
<dbReference type="EC" id="2.5.1.87" evidence="5"/>
<dbReference type="InterPro" id="IPR038887">
    <property type="entry name" value="Nus1/NgBR"/>
</dbReference>
<evidence type="ECO:0000256" key="11">
    <source>
        <dbReference type="ARBA" id="ARBA00023136"/>
    </source>
</evidence>
<comment type="cofactor">
    <cofactor evidence="1">
        <name>Mg(2+)</name>
        <dbReference type="ChEBI" id="CHEBI:18420"/>
    </cofactor>
</comment>
<keyword evidence="10" id="KW-1133">Transmembrane helix</keyword>
<evidence type="ECO:0000256" key="12">
    <source>
        <dbReference type="ARBA" id="ARBA00047353"/>
    </source>
</evidence>
<feature type="compositionally biased region" description="Polar residues" evidence="13">
    <location>
        <begin position="50"/>
        <end position="61"/>
    </location>
</feature>
<comment type="pathway">
    <text evidence="3">Protein modification; protein glycosylation.</text>
</comment>
<keyword evidence="8" id="KW-0256">Endoplasmic reticulum</keyword>
<evidence type="ECO:0000256" key="3">
    <source>
        <dbReference type="ARBA" id="ARBA00004922"/>
    </source>
</evidence>
<feature type="region of interest" description="Disordered" evidence="13">
    <location>
        <begin position="21"/>
        <end position="96"/>
    </location>
</feature>
<protein>
    <recommendedName>
        <fullName evidence="5">ditrans,polycis-polyprenyl diphosphate synthase [(2E,6E)-farnesyldiphosphate specific]</fullName>
        <ecNumber evidence="5">2.5.1.87</ecNumber>
    </recommendedName>
</protein>
<evidence type="ECO:0000256" key="1">
    <source>
        <dbReference type="ARBA" id="ARBA00001946"/>
    </source>
</evidence>
<evidence type="ECO:0000256" key="5">
    <source>
        <dbReference type="ARBA" id="ARBA00012596"/>
    </source>
</evidence>
<dbReference type="STRING" id="230819.A0A5C3KIX9"/>
<evidence type="ECO:0000256" key="7">
    <source>
        <dbReference type="ARBA" id="ARBA00022692"/>
    </source>
</evidence>
<evidence type="ECO:0000256" key="10">
    <source>
        <dbReference type="ARBA" id="ARBA00022989"/>
    </source>
</evidence>
<evidence type="ECO:0000313" key="15">
    <source>
        <dbReference type="Proteomes" id="UP000307440"/>
    </source>
</evidence>
<dbReference type="GO" id="GO:0045547">
    <property type="term" value="F:ditrans,polycis-polyprenyl diphosphate synthase [(2E,6E)-farnesyl diphosphate specific] activity"/>
    <property type="evidence" value="ECO:0007669"/>
    <property type="project" value="UniProtKB-EC"/>
</dbReference>
<keyword evidence="9" id="KW-0460">Magnesium</keyword>
<evidence type="ECO:0000256" key="8">
    <source>
        <dbReference type="ARBA" id="ARBA00022824"/>
    </source>
</evidence>
<comment type="subcellular location">
    <subcellularLocation>
        <location evidence="2">Endoplasmic reticulum membrane</location>
    </subcellularLocation>
</comment>
<comment type="similarity">
    <text evidence="4">Belongs to the UPP synthase family.</text>
</comment>
<dbReference type="OrthoDB" id="3057168at2759"/>
<dbReference type="AlphaFoldDB" id="A0A5C3KIX9"/>
<evidence type="ECO:0000256" key="4">
    <source>
        <dbReference type="ARBA" id="ARBA00005432"/>
    </source>
</evidence>
<evidence type="ECO:0000256" key="6">
    <source>
        <dbReference type="ARBA" id="ARBA00022679"/>
    </source>
</evidence>
<comment type="catalytic activity">
    <reaction evidence="12">
        <text>n isopentenyl diphosphate + (2E,6E)-farnesyl diphosphate = a di-trans,poly-cis-polyprenyl diphosphate + n diphosphate</text>
        <dbReference type="Rhea" id="RHEA:53008"/>
        <dbReference type="Rhea" id="RHEA-COMP:19494"/>
        <dbReference type="ChEBI" id="CHEBI:33019"/>
        <dbReference type="ChEBI" id="CHEBI:128769"/>
        <dbReference type="ChEBI" id="CHEBI:136960"/>
        <dbReference type="ChEBI" id="CHEBI:175763"/>
        <dbReference type="EC" id="2.5.1.87"/>
    </reaction>
</comment>
<dbReference type="PANTHER" id="PTHR21528:SF0">
    <property type="entry name" value="DEHYDRODOLICHYL DIPHOSPHATE SYNTHASE COMPLEX SUBUNIT NUS1"/>
    <property type="match status" value="1"/>
</dbReference>
<dbReference type="Gene3D" id="3.40.1180.10">
    <property type="entry name" value="Decaprenyl diphosphate synthase-like"/>
    <property type="match status" value="1"/>
</dbReference>
<keyword evidence="11" id="KW-0472">Membrane</keyword>